<dbReference type="EMBL" id="JAKGBZ010000002">
    <property type="protein sequence ID" value="MCF3945500.1"/>
    <property type="molecule type" value="Genomic_DNA"/>
</dbReference>
<evidence type="ECO:0000313" key="4">
    <source>
        <dbReference type="Proteomes" id="UP001521209"/>
    </source>
</evidence>
<dbReference type="InterPro" id="IPR023393">
    <property type="entry name" value="START-like_dom_sf"/>
</dbReference>
<sequence length="156" mass="17162">MDTMSTNTMADPNLSLELSRRFAAPPGRVYDAWLTGAWGEWLPPFGATCTVTRIEPRVGGNYAVRMTMPDGRIIEIGGTYREMVRPERLVFTWAGNYNNQETLISVAFRPDGDGTLMTLRQTGFQSGDLREGYNRARSGEGGSFDKLAAFLAKAGA</sequence>
<dbReference type="Pfam" id="PF08327">
    <property type="entry name" value="AHSA1"/>
    <property type="match status" value="1"/>
</dbReference>
<name>A0ABS9DTK3_9PROT</name>
<evidence type="ECO:0000259" key="2">
    <source>
        <dbReference type="Pfam" id="PF08327"/>
    </source>
</evidence>
<comment type="caution">
    <text evidence="3">The sequence shown here is derived from an EMBL/GenBank/DDBJ whole genome shotgun (WGS) entry which is preliminary data.</text>
</comment>
<dbReference type="Proteomes" id="UP001521209">
    <property type="component" value="Unassembled WGS sequence"/>
</dbReference>
<protein>
    <submittedName>
        <fullName evidence="3">SRPBCC domain-containing protein</fullName>
    </submittedName>
</protein>
<organism evidence="3 4">
    <name type="scientific">Acidiphilium iwatense</name>
    <dbReference type="NCBI Taxonomy" id="768198"/>
    <lineage>
        <taxon>Bacteria</taxon>
        <taxon>Pseudomonadati</taxon>
        <taxon>Pseudomonadota</taxon>
        <taxon>Alphaproteobacteria</taxon>
        <taxon>Acetobacterales</taxon>
        <taxon>Acidocellaceae</taxon>
        <taxon>Acidiphilium</taxon>
    </lineage>
</organism>
<dbReference type="Gene3D" id="3.30.530.20">
    <property type="match status" value="1"/>
</dbReference>
<keyword evidence="4" id="KW-1185">Reference proteome</keyword>
<reference evidence="3 4" key="1">
    <citation type="submission" date="2022-01" db="EMBL/GenBank/DDBJ databases">
        <authorList>
            <person name="Won M."/>
            <person name="Kim S.-J."/>
            <person name="Kwon S.-W."/>
        </authorList>
    </citation>
    <scope>NUCLEOTIDE SEQUENCE [LARGE SCALE GENOMIC DNA]</scope>
    <source>
        <strain evidence="3 4">KCTC 23505</strain>
    </source>
</reference>
<dbReference type="InterPro" id="IPR013538">
    <property type="entry name" value="ASHA1/2-like_C"/>
</dbReference>
<comment type="similarity">
    <text evidence="1">Belongs to the AHA1 family.</text>
</comment>
<proteinExistence type="inferred from homology"/>
<evidence type="ECO:0000313" key="3">
    <source>
        <dbReference type="EMBL" id="MCF3945500.1"/>
    </source>
</evidence>
<dbReference type="SUPFAM" id="SSF55961">
    <property type="entry name" value="Bet v1-like"/>
    <property type="match status" value="1"/>
</dbReference>
<feature type="domain" description="Activator of Hsp90 ATPase homologue 1/2-like C-terminal" evidence="2">
    <location>
        <begin position="24"/>
        <end position="151"/>
    </location>
</feature>
<dbReference type="CDD" id="cd07814">
    <property type="entry name" value="SRPBCC_CalC_Aha1-like"/>
    <property type="match status" value="1"/>
</dbReference>
<gene>
    <name evidence="3" type="ORF">L2A60_02220</name>
</gene>
<accession>A0ABS9DTK3</accession>
<evidence type="ECO:0000256" key="1">
    <source>
        <dbReference type="ARBA" id="ARBA00006817"/>
    </source>
</evidence>